<keyword evidence="1" id="KW-0732">Signal</keyword>
<keyword evidence="4" id="KW-1185">Reference proteome</keyword>
<proteinExistence type="predicted"/>
<feature type="signal peptide" evidence="1">
    <location>
        <begin position="1"/>
        <end position="23"/>
    </location>
</feature>
<protein>
    <submittedName>
        <fullName evidence="3">THxN family PEP-CTERM protein</fullName>
    </submittedName>
</protein>
<reference evidence="3 4" key="1">
    <citation type="journal article" date="2015" name="Genome Announc.">
        <title>Draft Genome Sequences of Marine Isolates of Thalassomonas viridans and Thalassomonas actiniarum.</title>
        <authorList>
            <person name="Olonade I."/>
            <person name="van Zyl L.J."/>
            <person name="Trindade M."/>
        </authorList>
    </citation>
    <scope>NUCLEOTIDE SEQUENCE [LARGE SCALE GENOMIC DNA]</scope>
    <source>
        <strain evidence="3 4">XOM25</strain>
    </source>
</reference>
<gene>
    <name evidence="3" type="ORF">SG34_011900</name>
</gene>
<evidence type="ECO:0000313" key="3">
    <source>
        <dbReference type="EMBL" id="WDE07517.1"/>
    </source>
</evidence>
<evidence type="ECO:0000256" key="1">
    <source>
        <dbReference type="SAM" id="SignalP"/>
    </source>
</evidence>
<feature type="domain" description="Ice-binding protein C-terminal" evidence="2">
    <location>
        <begin position="278"/>
        <end position="299"/>
    </location>
</feature>
<accession>A0AAE9Z9E2</accession>
<dbReference type="Proteomes" id="UP000032352">
    <property type="component" value="Chromosome"/>
</dbReference>
<name>A0AAE9Z9E2_9GAMM</name>
<dbReference type="RefSeq" id="WP_044841892.1">
    <property type="nucleotide sequence ID" value="NZ_CP059733.1"/>
</dbReference>
<evidence type="ECO:0000259" key="2">
    <source>
        <dbReference type="Pfam" id="PF07589"/>
    </source>
</evidence>
<organism evidence="3 4">
    <name type="scientific">Thalassomonas viridans</name>
    <dbReference type="NCBI Taxonomy" id="137584"/>
    <lineage>
        <taxon>Bacteria</taxon>
        <taxon>Pseudomonadati</taxon>
        <taxon>Pseudomonadota</taxon>
        <taxon>Gammaproteobacteria</taxon>
        <taxon>Alteromonadales</taxon>
        <taxon>Colwelliaceae</taxon>
        <taxon>Thalassomonas</taxon>
    </lineage>
</organism>
<dbReference type="AlphaFoldDB" id="A0AAE9Z9E2"/>
<dbReference type="Pfam" id="PF07589">
    <property type="entry name" value="PEP-CTERM"/>
    <property type="match status" value="1"/>
</dbReference>
<reference evidence="3 4" key="2">
    <citation type="journal article" date="2022" name="Mar. Drugs">
        <title>Bioassay-Guided Fractionation Leads to the Detection of Cholic Acid Generated by the Rare Thalassomonas sp.</title>
        <authorList>
            <person name="Pheiffer F."/>
            <person name="Schneider Y.K."/>
            <person name="Hansen E.H."/>
            <person name="Andersen J.H."/>
            <person name="Isaksson J."/>
            <person name="Busche T."/>
            <person name="R C."/>
            <person name="Kalinowski J."/>
            <person name="Zyl L.V."/>
            <person name="Trindade M."/>
        </authorList>
    </citation>
    <scope>NUCLEOTIDE SEQUENCE [LARGE SCALE GENOMIC DNA]</scope>
    <source>
        <strain evidence="3 4">XOM25</strain>
    </source>
</reference>
<sequence length="305" mass="32865">MNNHGFVKKVGLGVLFGAFSVNASAVFMTIDVGGGFNSFVEDPHGVSSTEYLQLVNPGAAHVEGVSPDVVVDTNQTTGVHDGLRWGGNGAYSSLVYETFDQEITALDTNYAISAITHNNFSISAAFSWLDKATIAGTLGFSSSHSGGLAAGIGSSNVIDDFTTDVTSEFHIDFKETYNQDDVSKCTAVSENSDGSGGDHVFASACDDYFDLAVDNQGSLPDTLPFSIPFYIDGKYYALEVFFAEDIDGMHRIDNDRVWTQEQQLSQFYTIVNLTEVEAPEPISLALMGVGLLGLGFNRRRLQLKK</sequence>
<feature type="chain" id="PRO_5042254237" evidence="1">
    <location>
        <begin position="24"/>
        <end position="305"/>
    </location>
</feature>
<dbReference type="NCBIfam" id="TIGR02595">
    <property type="entry name" value="PEP_CTERM"/>
    <property type="match status" value="1"/>
</dbReference>
<dbReference type="InterPro" id="IPR013424">
    <property type="entry name" value="Ice-binding_C"/>
</dbReference>
<dbReference type="EMBL" id="CP059733">
    <property type="protein sequence ID" value="WDE07517.1"/>
    <property type="molecule type" value="Genomic_DNA"/>
</dbReference>
<dbReference type="NCBIfam" id="NF038125">
    <property type="entry name" value="PEP_CTERM_THxN"/>
    <property type="match status" value="1"/>
</dbReference>
<dbReference type="KEGG" id="tvd:SG34_011900"/>
<evidence type="ECO:0000313" key="4">
    <source>
        <dbReference type="Proteomes" id="UP000032352"/>
    </source>
</evidence>